<dbReference type="WBParaSite" id="nRc.2.0.1.t34366-RA">
    <property type="protein sequence ID" value="nRc.2.0.1.t34366-RA"/>
    <property type="gene ID" value="nRc.2.0.1.g34366"/>
</dbReference>
<protein>
    <submittedName>
        <fullName evidence="2">Uncharacterized protein</fullName>
    </submittedName>
</protein>
<evidence type="ECO:0000313" key="2">
    <source>
        <dbReference type="WBParaSite" id="nRc.2.0.1.t34366-RA"/>
    </source>
</evidence>
<keyword evidence="1" id="KW-1185">Reference proteome</keyword>
<sequence>MMKRKSRLKNVKKCKPSKLLGTVAMRILIFTRKECCHDTQHLFDLCTYLISQLLLAVHGVDGRVAKFLVIISFVTAKWQQRKTKTKGSFILAFSDGTRRNIIDMT</sequence>
<organism evidence="1 2">
    <name type="scientific">Romanomermis culicivorax</name>
    <name type="common">Nematode worm</name>
    <dbReference type="NCBI Taxonomy" id="13658"/>
    <lineage>
        <taxon>Eukaryota</taxon>
        <taxon>Metazoa</taxon>
        <taxon>Ecdysozoa</taxon>
        <taxon>Nematoda</taxon>
        <taxon>Enoplea</taxon>
        <taxon>Dorylaimia</taxon>
        <taxon>Mermithida</taxon>
        <taxon>Mermithoidea</taxon>
        <taxon>Mermithidae</taxon>
        <taxon>Romanomermis</taxon>
    </lineage>
</organism>
<dbReference type="AlphaFoldDB" id="A0A915K6J0"/>
<name>A0A915K6J0_ROMCU</name>
<accession>A0A915K6J0</accession>
<proteinExistence type="predicted"/>
<dbReference type="Proteomes" id="UP000887565">
    <property type="component" value="Unplaced"/>
</dbReference>
<reference evidence="2" key="1">
    <citation type="submission" date="2022-11" db="UniProtKB">
        <authorList>
            <consortium name="WormBaseParasite"/>
        </authorList>
    </citation>
    <scope>IDENTIFICATION</scope>
</reference>
<evidence type="ECO:0000313" key="1">
    <source>
        <dbReference type="Proteomes" id="UP000887565"/>
    </source>
</evidence>